<evidence type="ECO:0000313" key="12">
    <source>
        <dbReference type="Proteomes" id="UP000186406"/>
    </source>
</evidence>
<keyword evidence="8" id="KW-0547">Nucleotide-binding</keyword>
<dbReference type="GO" id="GO:0005524">
    <property type="term" value="F:ATP binding"/>
    <property type="evidence" value="ECO:0007669"/>
    <property type="project" value="UniProtKB-UniRule"/>
</dbReference>
<gene>
    <name evidence="11" type="ORF">SAMN02745172_00280</name>
</gene>
<dbReference type="Gene3D" id="3.40.50.1000">
    <property type="entry name" value="HAD superfamily/HAD-like"/>
    <property type="match status" value="1"/>
</dbReference>
<dbReference type="STRING" id="1123029.SAMN02745172_00280"/>
<dbReference type="AlphaFoldDB" id="A0A1M7Z627"/>
<feature type="domain" description="P-type ATPase A" evidence="10">
    <location>
        <begin position="118"/>
        <end position="217"/>
    </location>
</feature>
<dbReference type="EMBL" id="FRXO01000001">
    <property type="protein sequence ID" value="SHO60398.1"/>
    <property type="molecule type" value="Genomic_DNA"/>
</dbReference>
<dbReference type="Pfam" id="PF00702">
    <property type="entry name" value="Hydrolase"/>
    <property type="match status" value="1"/>
</dbReference>
<dbReference type="OrthoDB" id="9807843at2"/>
<feature type="transmembrane region" description="Helical" evidence="8">
    <location>
        <begin position="564"/>
        <end position="583"/>
    </location>
</feature>
<dbReference type="GO" id="GO:0046872">
    <property type="term" value="F:metal ion binding"/>
    <property type="evidence" value="ECO:0007669"/>
    <property type="project" value="UniProtKB-KW"/>
</dbReference>
<evidence type="ECO:0000256" key="4">
    <source>
        <dbReference type="ARBA" id="ARBA00022989"/>
    </source>
</evidence>
<feature type="transmembrane region" description="Helical" evidence="8">
    <location>
        <begin position="233"/>
        <end position="252"/>
    </location>
</feature>
<dbReference type="NCBIfam" id="TIGR01494">
    <property type="entry name" value="ATPase_P-type"/>
    <property type="match status" value="1"/>
</dbReference>
<dbReference type="InterPro" id="IPR023298">
    <property type="entry name" value="ATPase_P-typ_TM_dom_sf"/>
</dbReference>
<dbReference type="InterPro" id="IPR051014">
    <property type="entry name" value="Cation_Transport_ATPase_IB"/>
</dbReference>
<dbReference type="GO" id="GO:0015086">
    <property type="term" value="F:cadmium ion transmembrane transporter activity"/>
    <property type="evidence" value="ECO:0007669"/>
    <property type="project" value="TreeGrafter"/>
</dbReference>
<dbReference type="Gene3D" id="2.70.150.10">
    <property type="entry name" value="Calcium-transporting ATPase, cytoplasmic transduction domain A"/>
    <property type="match status" value="1"/>
</dbReference>
<evidence type="ECO:0000256" key="3">
    <source>
        <dbReference type="ARBA" id="ARBA00022692"/>
    </source>
</evidence>
<evidence type="ECO:0000256" key="9">
    <source>
        <dbReference type="SAM" id="MobiDB-lite"/>
    </source>
</evidence>
<comment type="similarity">
    <text evidence="2 8">Belongs to the cation transport ATPase (P-type) (TC 3.A.3) family. Type IB subfamily.</text>
</comment>
<feature type="transmembrane region" description="Helical" evidence="8">
    <location>
        <begin position="258"/>
        <end position="280"/>
    </location>
</feature>
<dbReference type="PRINTS" id="PR00119">
    <property type="entry name" value="CATATPASE"/>
</dbReference>
<dbReference type="GO" id="GO:0016463">
    <property type="term" value="F:P-type zinc transporter activity"/>
    <property type="evidence" value="ECO:0007669"/>
    <property type="project" value="UniProtKB-EC"/>
</dbReference>
<reference evidence="11 12" key="1">
    <citation type="submission" date="2016-12" db="EMBL/GenBank/DDBJ databases">
        <authorList>
            <person name="Song W.-J."/>
            <person name="Kurnit D.M."/>
        </authorList>
    </citation>
    <scope>NUCLEOTIDE SEQUENCE [LARGE SCALE GENOMIC DNA]</scope>
    <source>
        <strain evidence="11 12">DSM 19599</strain>
    </source>
</reference>
<dbReference type="PROSITE" id="PS00154">
    <property type="entry name" value="ATPASE_E1_E2"/>
    <property type="match status" value="1"/>
</dbReference>
<keyword evidence="5 8" id="KW-0472">Membrane</keyword>
<dbReference type="RefSeq" id="WP_073625412.1">
    <property type="nucleotide sequence ID" value="NZ_FRXO01000001.1"/>
</dbReference>
<dbReference type="InterPro" id="IPR023299">
    <property type="entry name" value="ATPase_P-typ_cyto_dom_N"/>
</dbReference>
<dbReference type="InterPro" id="IPR018303">
    <property type="entry name" value="ATPase_P-typ_P_site"/>
</dbReference>
<name>A0A1M7Z627_9HYPH</name>
<evidence type="ECO:0000256" key="5">
    <source>
        <dbReference type="ARBA" id="ARBA00023136"/>
    </source>
</evidence>
<dbReference type="SUPFAM" id="SSF81653">
    <property type="entry name" value="Calcium ATPase, transduction domain A"/>
    <property type="match status" value="1"/>
</dbReference>
<dbReference type="GO" id="GO:0005886">
    <property type="term" value="C:plasma membrane"/>
    <property type="evidence" value="ECO:0007669"/>
    <property type="project" value="UniProtKB-SubCell"/>
</dbReference>
<evidence type="ECO:0000313" key="11">
    <source>
        <dbReference type="EMBL" id="SHO60398.1"/>
    </source>
</evidence>
<dbReference type="InterPro" id="IPR008250">
    <property type="entry name" value="ATPase_P-typ_transduc_dom_A_sf"/>
</dbReference>
<dbReference type="NCBIfam" id="TIGR01525">
    <property type="entry name" value="ATPase-IB_hvy"/>
    <property type="match status" value="1"/>
</dbReference>
<proteinExistence type="inferred from homology"/>
<feature type="transmembrane region" description="Helical" evidence="8">
    <location>
        <begin position="38"/>
        <end position="57"/>
    </location>
</feature>
<keyword evidence="4 8" id="KW-1133">Transmembrane helix</keyword>
<dbReference type="Proteomes" id="UP000186406">
    <property type="component" value="Unassembled WGS sequence"/>
</dbReference>
<evidence type="ECO:0000256" key="8">
    <source>
        <dbReference type="RuleBase" id="RU362081"/>
    </source>
</evidence>
<dbReference type="EC" id="7.2.2.12" evidence="6"/>
<dbReference type="InterPro" id="IPR027256">
    <property type="entry name" value="P-typ_ATPase_IB"/>
</dbReference>
<dbReference type="InterPro" id="IPR023214">
    <property type="entry name" value="HAD_sf"/>
</dbReference>
<organism evidence="11 12">
    <name type="scientific">Pseudoxanthobacter soli DSM 19599</name>
    <dbReference type="NCBI Taxonomy" id="1123029"/>
    <lineage>
        <taxon>Bacteria</taxon>
        <taxon>Pseudomonadati</taxon>
        <taxon>Pseudomonadota</taxon>
        <taxon>Alphaproteobacteria</taxon>
        <taxon>Hyphomicrobiales</taxon>
        <taxon>Segnochrobactraceae</taxon>
        <taxon>Pseudoxanthobacter</taxon>
    </lineage>
</organism>
<keyword evidence="8" id="KW-0067">ATP-binding</keyword>
<dbReference type="InterPro" id="IPR001757">
    <property type="entry name" value="P_typ_ATPase"/>
</dbReference>
<dbReference type="Pfam" id="PF00122">
    <property type="entry name" value="E1-E2_ATPase"/>
    <property type="match status" value="1"/>
</dbReference>
<dbReference type="InterPro" id="IPR036412">
    <property type="entry name" value="HAD-like_sf"/>
</dbReference>
<evidence type="ECO:0000259" key="10">
    <source>
        <dbReference type="Pfam" id="PF00122"/>
    </source>
</evidence>
<dbReference type="PANTHER" id="PTHR48085:SF5">
    <property type="entry name" value="CADMIUM_ZINC-TRANSPORTING ATPASE HMA4-RELATED"/>
    <property type="match status" value="1"/>
</dbReference>
<dbReference type="GO" id="GO:0016887">
    <property type="term" value="F:ATP hydrolysis activity"/>
    <property type="evidence" value="ECO:0007669"/>
    <property type="project" value="InterPro"/>
</dbReference>
<accession>A0A1M7Z627</accession>
<evidence type="ECO:0000256" key="7">
    <source>
        <dbReference type="ARBA" id="ARBA00047308"/>
    </source>
</evidence>
<sequence length="640" mass="65546">MDRSGRDRLKTGLLLIALVALPGGIVLHVAGLPAFAQAVWLCGAVPVLVALVVEILVSLRRGEVGLDIVAALSMSAAMIFGETLAAAVVALMYSGGTFLESFAEGRARREMRDLLARVPRTATRHRDGGLEDVPLDDITPGDRLLIRQGDVVPVDSTLVSTAAFLDLSALTGESLPVRIESGSDVMSGATNAGAVFDVIATHPAKDSTYAGIVRLVEEAQRSRAPMARLADRWSLGFLAVTVALATAAWWFTGDPIRAVAVLVIATPCPLILAVPVALVAGVSRAARSGVLVKGSGPLEAMARTRTLILDKTGTLTDGRPGIVAIHSDHGMEANDILRLAAALDQGTKHPVATAIVAAARARGLSLPVPRHVTEHPGEGLEGEIEGRAVVVGGHDFVCGRIGAGGTPPPALAPGAVLVALAVDGRLAGHLVMADPLRPGIGGVIAGLRRQGIERILLATGDRREVAERVTEGLGLDGIRAGLTPDQKVLLVLTEHKRGPVMMVGDGVNDAPALAAADIGVAMGARGAAASAEAADVVLLVDRIDRLGLGLAIARGARRIALESVVAGIGLSVLGMVAAALGYLTPVKGALIQEAIDVAVILNALRALRLVPEDISAAGPRDNGPADGGPFPTGLSQGTQA</sequence>
<keyword evidence="3 8" id="KW-0812">Transmembrane</keyword>
<evidence type="ECO:0000256" key="6">
    <source>
        <dbReference type="ARBA" id="ARBA00039097"/>
    </source>
</evidence>
<keyword evidence="12" id="KW-1185">Reference proteome</keyword>
<comment type="catalytic activity">
    <reaction evidence="7">
        <text>Zn(2+)(in) + ATP + H2O = Zn(2+)(out) + ADP + phosphate + H(+)</text>
        <dbReference type="Rhea" id="RHEA:20621"/>
        <dbReference type="ChEBI" id="CHEBI:15377"/>
        <dbReference type="ChEBI" id="CHEBI:15378"/>
        <dbReference type="ChEBI" id="CHEBI:29105"/>
        <dbReference type="ChEBI" id="CHEBI:30616"/>
        <dbReference type="ChEBI" id="CHEBI:43474"/>
        <dbReference type="ChEBI" id="CHEBI:456216"/>
        <dbReference type="EC" id="7.2.2.12"/>
    </reaction>
</comment>
<feature type="region of interest" description="Disordered" evidence="9">
    <location>
        <begin position="617"/>
        <end position="640"/>
    </location>
</feature>
<dbReference type="SUPFAM" id="SSF56784">
    <property type="entry name" value="HAD-like"/>
    <property type="match status" value="1"/>
</dbReference>
<dbReference type="Gene3D" id="3.40.1110.10">
    <property type="entry name" value="Calcium-transporting ATPase, cytoplasmic domain N"/>
    <property type="match status" value="1"/>
</dbReference>
<evidence type="ECO:0000256" key="2">
    <source>
        <dbReference type="ARBA" id="ARBA00006024"/>
    </source>
</evidence>
<dbReference type="SUPFAM" id="SSF81665">
    <property type="entry name" value="Calcium ATPase, transmembrane domain M"/>
    <property type="match status" value="1"/>
</dbReference>
<protein>
    <recommendedName>
        <fullName evidence="6">P-type Zn(2+) transporter</fullName>
        <ecNumber evidence="6">7.2.2.12</ecNumber>
    </recommendedName>
</protein>
<evidence type="ECO:0000256" key="1">
    <source>
        <dbReference type="ARBA" id="ARBA00004370"/>
    </source>
</evidence>
<keyword evidence="8" id="KW-0479">Metal-binding</keyword>
<dbReference type="PANTHER" id="PTHR48085">
    <property type="entry name" value="CADMIUM/ZINC-TRANSPORTING ATPASE HMA2-RELATED"/>
    <property type="match status" value="1"/>
</dbReference>
<feature type="transmembrane region" description="Helical" evidence="8">
    <location>
        <begin position="12"/>
        <end position="32"/>
    </location>
</feature>
<dbReference type="InterPro" id="IPR059000">
    <property type="entry name" value="ATPase_P-type_domA"/>
</dbReference>
<keyword evidence="8" id="KW-1003">Cell membrane</keyword>
<comment type="subcellular location">
    <subcellularLocation>
        <location evidence="8">Cell membrane</location>
    </subcellularLocation>
    <subcellularLocation>
        <location evidence="1">Membrane</location>
    </subcellularLocation>
</comment>